<sequence length="296" mass="32087">MHLTAYGLLILTTLMWGGNSVAGKYAVGHVSPMLLTTLRWGLACAILYAVGHRQLRQDWVLVRAKLPILFLLGASGFALFNVALYAALNFTSAINVSIEQAGIPMVIFAANYLFFHQRVGLGQIVGFVAAVLGVALTAAHGEFARLWALDVNFGDALMIIAVLVYSAYTVLLRFRPAIHWLSLIIVLTGSAFLTSLPFMAAEWVLGHGQMPDATGWALVAYICVFPSIIAQLFYIRSVELIGPNRAGLFINLVPIFGTLLAIVLLGEAFYPYHAAALLLVLGGIAVAEWSERRLEA</sequence>
<reference evidence="8 9" key="1">
    <citation type="submission" date="2022-06" db="EMBL/GenBank/DDBJ databases">
        <title>Mesorhizobium sp. strain RP14 Genome sequencing and assembly.</title>
        <authorList>
            <person name="Kim I."/>
        </authorList>
    </citation>
    <scope>NUCLEOTIDE SEQUENCE [LARGE SCALE GENOMIC DNA]</scope>
    <source>
        <strain evidence="9">RP14(2022)</strain>
    </source>
</reference>
<keyword evidence="5 6" id="KW-0472">Membrane</keyword>
<accession>A0ABT1C055</accession>
<dbReference type="Proteomes" id="UP001205906">
    <property type="component" value="Unassembled WGS sequence"/>
</dbReference>
<dbReference type="EMBL" id="JAMXQS010000001">
    <property type="protein sequence ID" value="MCO6048207.1"/>
    <property type="molecule type" value="Genomic_DNA"/>
</dbReference>
<evidence type="ECO:0000256" key="6">
    <source>
        <dbReference type="SAM" id="Phobius"/>
    </source>
</evidence>
<feature type="transmembrane region" description="Helical" evidence="6">
    <location>
        <begin position="246"/>
        <end position="266"/>
    </location>
</feature>
<proteinExistence type="predicted"/>
<keyword evidence="9" id="KW-1185">Reference proteome</keyword>
<name>A0ABT1C055_9HYPH</name>
<evidence type="ECO:0000256" key="1">
    <source>
        <dbReference type="ARBA" id="ARBA00004651"/>
    </source>
</evidence>
<feature type="domain" description="EamA" evidence="7">
    <location>
        <begin position="5"/>
        <end position="137"/>
    </location>
</feature>
<feature type="transmembrane region" description="Helical" evidence="6">
    <location>
        <begin position="32"/>
        <end position="50"/>
    </location>
</feature>
<feature type="transmembrane region" description="Helical" evidence="6">
    <location>
        <begin position="213"/>
        <end position="234"/>
    </location>
</feature>
<comment type="caution">
    <text evidence="8">The sequence shown here is derived from an EMBL/GenBank/DDBJ whole genome shotgun (WGS) entry which is preliminary data.</text>
</comment>
<evidence type="ECO:0000256" key="2">
    <source>
        <dbReference type="ARBA" id="ARBA00022475"/>
    </source>
</evidence>
<feature type="domain" description="EamA" evidence="7">
    <location>
        <begin position="153"/>
        <end position="286"/>
    </location>
</feature>
<dbReference type="PANTHER" id="PTHR32322:SF18">
    <property type="entry name" value="S-ADENOSYLMETHIONINE_S-ADENOSYLHOMOCYSTEINE TRANSPORTER"/>
    <property type="match status" value="1"/>
</dbReference>
<evidence type="ECO:0000256" key="4">
    <source>
        <dbReference type="ARBA" id="ARBA00022989"/>
    </source>
</evidence>
<protein>
    <submittedName>
        <fullName evidence="8">DMT family transporter</fullName>
    </submittedName>
</protein>
<evidence type="ECO:0000256" key="3">
    <source>
        <dbReference type="ARBA" id="ARBA00022692"/>
    </source>
</evidence>
<evidence type="ECO:0000256" key="5">
    <source>
        <dbReference type="ARBA" id="ARBA00023136"/>
    </source>
</evidence>
<evidence type="ECO:0000313" key="8">
    <source>
        <dbReference type="EMBL" id="MCO6048207.1"/>
    </source>
</evidence>
<feature type="transmembrane region" description="Helical" evidence="6">
    <location>
        <begin position="180"/>
        <end position="201"/>
    </location>
</feature>
<dbReference type="Pfam" id="PF00892">
    <property type="entry name" value="EamA"/>
    <property type="match status" value="2"/>
</dbReference>
<dbReference type="InterPro" id="IPR037185">
    <property type="entry name" value="EmrE-like"/>
</dbReference>
<feature type="transmembrane region" description="Helical" evidence="6">
    <location>
        <begin position="66"/>
        <end position="88"/>
    </location>
</feature>
<dbReference type="RefSeq" id="WP_252815032.1">
    <property type="nucleotide sequence ID" value="NZ_JAMXQS010000001.1"/>
</dbReference>
<comment type="subcellular location">
    <subcellularLocation>
        <location evidence="1">Cell membrane</location>
        <topology evidence="1">Multi-pass membrane protein</topology>
    </subcellularLocation>
</comment>
<evidence type="ECO:0000313" key="9">
    <source>
        <dbReference type="Proteomes" id="UP001205906"/>
    </source>
</evidence>
<keyword evidence="2" id="KW-1003">Cell membrane</keyword>
<feature type="transmembrane region" description="Helical" evidence="6">
    <location>
        <begin position="94"/>
        <end position="114"/>
    </location>
</feature>
<gene>
    <name evidence="8" type="ORF">NGM99_00185</name>
</gene>
<dbReference type="InterPro" id="IPR050638">
    <property type="entry name" value="AA-Vitamin_Transporters"/>
</dbReference>
<feature type="transmembrane region" description="Helical" evidence="6">
    <location>
        <begin position="146"/>
        <end position="168"/>
    </location>
</feature>
<dbReference type="InterPro" id="IPR000620">
    <property type="entry name" value="EamA_dom"/>
</dbReference>
<dbReference type="SUPFAM" id="SSF103481">
    <property type="entry name" value="Multidrug resistance efflux transporter EmrE"/>
    <property type="match status" value="2"/>
</dbReference>
<feature type="transmembrane region" description="Helical" evidence="6">
    <location>
        <begin position="121"/>
        <end position="140"/>
    </location>
</feature>
<keyword evidence="3 6" id="KW-0812">Transmembrane</keyword>
<keyword evidence="4 6" id="KW-1133">Transmembrane helix</keyword>
<dbReference type="PANTHER" id="PTHR32322">
    <property type="entry name" value="INNER MEMBRANE TRANSPORTER"/>
    <property type="match status" value="1"/>
</dbReference>
<evidence type="ECO:0000259" key="7">
    <source>
        <dbReference type="Pfam" id="PF00892"/>
    </source>
</evidence>
<organism evidence="8 9">
    <name type="scientific">Mesorhizobium liriopis</name>
    <dbReference type="NCBI Taxonomy" id="2953882"/>
    <lineage>
        <taxon>Bacteria</taxon>
        <taxon>Pseudomonadati</taxon>
        <taxon>Pseudomonadota</taxon>
        <taxon>Alphaproteobacteria</taxon>
        <taxon>Hyphomicrobiales</taxon>
        <taxon>Phyllobacteriaceae</taxon>
        <taxon>Mesorhizobium</taxon>
    </lineage>
</organism>